<comment type="caution">
    <text evidence="1">The sequence shown here is derived from an EMBL/GenBank/DDBJ whole genome shotgun (WGS) entry which is preliminary data.</text>
</comment>
<protein>
    <submittedName>
        <fullName evidence="1">Phytoene synthase</fullName>
        <ecNumber evidence="1">2.5.1.32</ecNumber>
    </submittedName>
</protein>
<evidence type="ECO:0000313" key="1">
    <source>
        <dbReference type="EMBL" id="MDQ0463821.1"/>
    </source>
</evidence>
<gene>
    <name evidence="1" type="ORF">QO010_001592</name>
</gene>
<dbReference type="Pfam" id="PF00494">
    <property type="entry name" value="SQS_PSY"/>
    <property type="match status" value="1"/>
</dbReference>
<keyword evidence="2" id="KW-1185">Reference proteome</keyword>
<sequence>MDDLEDIDAIVRRADPDRWLASRFVADPAARADVLALYAFNQELARIPFAVSDPLMGEIRLTWWREAMDEIALGRPPRRHPVVLAVAASSLPPQALADLTEARDADLETEPFADREAVLAYLDATVGAVTALAARRLDPASDAAHVVSAARAYGLAALWRLKQTGHRCRLPQAWSGQDIRLEVDGALAAARAEVGPLPVAAFPAVAPAALARASMAGEPGALVKRLRLTLAVATGRLG</sequence>
<organism evidence="1 2">
    <name type="scientific">Caulobacter ginsengisoli</name>
    <dbReference type="NCBI Taxonomy" id="400775"/>
    <lineage>
        <taxon>Bacteria</taxon>
        <taxon>Pseudomonadati</taxon>
        <taxon>Pseudomonadota</taxon>
        <taxon>Alphaproteobacteria</taxon>
        <taxon>Caulobacterales</taxon>
        <taxon>Caulobacteraceae</taxon>
        <taxon>Caulobacter</taxon>
    </lineage>
</organism>
<reference evidence="1 2" key="1">
    <citation type="submission" date="2023-07" db="EMBL/GenBank/DDBJ databases">
        <title>Genomic Encyclopedia of Type Strains, Phase IV (KMG-IV): sequencing the most valuable type-strain genomes for metagenomic binning, comparative biology and taxonomic classification.</title>
        <authorList>
            <person name="Goeker M."/>
        </authorList>
    </citation>
    <scope>NUCLEOTIDE SEQUENCE [LARGE SCALE GENOMIC DNA]</scope>
    <source>
        <strain evidence="1 2">DSM 18695</strain>
    </source>
</reference>
<dbReference type="InterPro" id="IPR002060">
    <property type="entry name" value="Squ/phyt_synthse"/>
</dbReference>
<dbReference type="Proteomes" id="UP001228905">
    <property type="component" value="Unassembled WGS sequence"/>
</dbReference>
<dbReference type="EC" id="2.5.1.32" evidence="1"/>
<dbReference type="EMBL" id="JAUSVS010000002">
    <property type="protein sequence ID" value="MDQ0463821.1"/>
    <property type="molecule type" value="Genomic_DNA"/>
</dbReference>
<dbReference type="Gene3D" id="1.10.600.10">
    <property type="entry name" value="Farnesyl Diphosphate Synthase"/>
    <property type="match status" value="1"/>
</dbReference>
<dbReference type="GO" id="GO:0016740">
    <property type="term" value="F:transferase activity"/>
    <property type="evidence" value="ECO:0007669"/>
    <property type="project" value="UniProtKB-KW"/>
</dbReference>
<dbReference type="SUPFAM" id="SSF48576">
    <property type="entry name" value="Terpenoid synthases"/>
    <property type="match status" value="1"/>
</dbReference>
<evidence type="ECO:0000313" key="2">
    <source>
        <dbReference type="Proteomes" id="UP001228905"/>
    </source>
</evidence>
<dbReference type="RefSeq" id="WP_307348017.1">
    <property type="nucleotide sequence ID" value="NZ_JAUSVS010000002.1"/>
</dbReference>
<keyword evidence="1" id="KW-0808">Transferase</keyword>
<proteinExistence type="predicted"/>
<name>A0ABU0IP90_9CAUL</name>
<accession>A0ABU0IP90</accession>
<dbReference type="InterPro" id="IPR008949">
    <property type="entry name" value="Isoprenoid_synthase_dom_sf"/>
</dbReference>